<dbReference type="EMBL" id="POUA01000167">
    <property type="protein sequence ID" value="PZG41743.1"/>
    <property type="molecule type" value="Genomic_DNA"/>
</dbReference>
<evidence type="ECO:0000313" key="1">
    <source>
        <dbReference type="EMBL" id="PZG41743.1"/>
    </source>
</evidence>
<organism evidence="1 2">
    <name type="scientific">Spongiactinospora gelatinilytica</name>
    <dbReference type="NCBI Taxonomy" id="2666298"/>
    <lineage>
        <taxon>Bacteria</taxon>
        <taxon>Bacillati</taxon>
        <taxon>Actinomycetota</taxon>
        <taxon>Actinomycetes</taxon>
        <taxon>Streptosporangiales</taxon>
        <taxon>Streptosporangiaceae</taxon>
        <taxon>Spongiactinospora</taxon>
    </lineage>
</organism>
<evidence type="ECO:0000313" key="2">
    <source>
        <dbReference type="Proteomes" id="UP000248544"/>
    </source>
</evidence>
<proteinExistence type="predicted"/>
<sequence length="149" mass="15763">MPRPLALIVGVLALGTLFVPPHEPRAAKGDAFLDAQTPGVLTIEPGECFTDPAGGHVRYIPCDERGAANQAYGFVHVADGPWDRTALAAHAWRVCGTGFARQWPGGRATGLAYYPVLPTAATWAGGDRDIMCAAYRTDGPLTGSLLPRH</sequence>
<dbReference type="Proteomes" id="UP000248544">
    <property type="component" value="Unassembled WGS sequence"/>
</dbReference>
<protein>
    <recommendedName>
        <fullName evidence="3">Septum formation-related domain-containing protein</fullName>
    </recommendedName>
</protein>
<dbReference type="AlphaFoldDB" id="A0A2W2G1C9"/>
<comment type="caution">
    <text evidence="1">The sequence shown here is derived from an EMBL/GenBank/DDBJ whole genome shotgun (WGS) entry which is preliminary data.</text>
</comment>
<keyword evidence="2" id="KW-1185">Reference proteome</keyword>
<evidence type="ECO:0008006" key="3">
    <source>
        <dbReference type="Google" id="ProtNLM"/>
    </source>
</evidence>
<name>A0A2W2G1C9_9ACTN</name>
<dbReference type="RefSeq" id="WP_111169128.1">
    <property type="nucleotide sequence ID" value="NZ_POUA01000167.1"/>
</dbReference>
<accession>A0A2W2G1C9</accession>
<gene>
    <name evidence="1" type="ORF">C1I98_20910</name>
</gene>
<reference evidence="1 2" key="1">
    <citation type="submission" date="2018-01" db="EMBL/GenBank/DDBJ databases">
        <title>Draft genome sequence of Sphaerisporangium sp. 7K107.</title>
        <authorList>
            <person name="Sahin N."/>
            <person name="Saygin H."/>
            <person name="Ay H."/>
        </authorList>
    </citation>
    <scope>NUCLEOTIDE SEQUENCE [LARGE SCALE GENOMIC DNA]</scope>
    <source>
        <strain evidence="1 2">7K107</strain>
    </source>
</reference>